<organism evidence="1 2">
    <name type="scientific">Protopolystoma xenopodis</name>
    <dbReference type="NCBI Taxonomy" id="117903"/>
    <lineage>
        <taxon>Eukaryota</taxon>
        <taxon>Metazoa</taxon>
        <taxon>Spiralia</taxon>
        <taxon>Lophotrochozoa</taxon>
        <taxon>Platyhelminthes</taxon>
        <taxon>Monogenea</taxon>
        <taxon>Polyopisthocotylea</taxon>
        <taxon>Polystomatidea</taxon>
        <taxon>Polystomatidae</taxon>
        <taxon>Protopolystoma</taxon>
    </lineage>
</organism>
<dbReference type="Proteomes" id="UP000784294">
    <property type="component" value="Unassembled WGS sequence"/>
</dbReference>
<name>A0A3S5FBK0_9PLAT</name>
<gene>
    <name evidence="1" type="ORF">PXEA_LOCUS112</name>
</gene>
<evidence type="ECO:0000313" key="1">
    <source>
        <dbReference type="EMBL" id="VEL06672.1"/>
    </source>
</evidence>
<keyword evidence="2" id="KW-1185">Reference proteome</keyword>
<accession>A0A3S5FBK0</accession>
<proteinExistence type="predicted"/>
<dbReference type="AlphaFoldDB" id="A0A3S5FBK0"/>
<protein>
    <submittedName>
        <fullName evidence="1">Uncharacterized protein</fullName>
    </submittedName>
</protein>
<sequence>MSTSTHSADRNFSLWIVQLSQAPVCLLAGIQATQLAITNSTGGIVAGRCLMEGEVVNVYCRFSRLRLACSAQTPSGHVKAIVELLIASPKPEEPVRRVEMTYHDEIETDTNDDSISRLVQTLPYTLQVTKSHDAVILQCRVRPTSVDLPANVGEAEVAGLFNVSLEGMLSSSVETGKLCLFIELKELVITPPPPSSLDDPAWRWHILESNFLVTCSVFSRPASKVNFTYWLIKPGRLDAAVAGGMKTVTEWSDGPGQDNISAEQSSIRQSGVGQASFLTPAAASQEKLYYAICKAEQRYYTYENVKERVRTDRLAIVYQ</sequence>
<reference evidence="1" key="1">
    <citation type="submission" date="2018-11" db="EMBL/GenBank/DDBJ databases">
        <authorList>
            <consortium name="Pathogen Informatics"/>
        </authorList>
    </citation>
    <scope>NUCLEOTIDE SEQUENCE</scope>
</reference>
<evidence type="ECO:0000313" key="2">
    <source>
        <dbReference type="Proteomes" id="UP000784294"/>
    </source>
</evidence>
<dbReference type="EMBL" id="CAAALY010000217">
    <property type="protein sequence ID" value="VEL06672.1"/>
    <property type="molecule type" value="Genomic_DNA"/>
</dbReference>
<comment type="caution">
    <text evidence="1">The sequence shown here is derived from an EMBL/GenBank/DDBJ whole genome shotgun (WGS) entry which is preliminary data.</text>
</comment>